<sequence>MLKRLKKRLPIVSVLLTLSGVFIHSCIEPFDTEGIVNDFESALVIEATITNELKQHQIRLTRAFELEADSARAEREASVAVFDDQGSAFQFSEIEPGLYQSNQVFQAEGSRNYQLSIMTSDGRNYTSDPAQLTQETQIESVEAARITDDDGNEGMAILVNSFDPTNNSNLYRYEYEETFLIIAPDWTDTDLVKSVPNEPDNCTVDLVFTGENDERICYGTNASNTIILTNTNGLDEDRVSRLQVRFINRNNFILSHRYSILVRQFVQSPAAHTFYTRLQELSQSDDLFSQTQTGLLVGNVFSEEDEDEIVLGYFEVSSVSEQRIFFNYEDFFPGEDLPPYAINCNRSAPSFTQPSEFGFFAGCLLSELVAVGAVEYVGPNNGEIPPFGDQGVGPHIVVPAPCGDCTQLGSNIRPSFWVD</sequence>
<dbReference type="OrthoDB" id="1062680at2"/>
<dbReference type="Proteomes" id="UP000237640">
    <property type="component" value="Unassembled WGS sequence"/>
</dbReference>
<dbReference type="RefSeq" id="WP_106146033.1">
    <property type="nucleotide sequence ID" value="NZ_PVYX01000002.1"/>
</dbReference>
<evidence type="ECO:0000313" key="2">
    <source>
        <dbReference type="Proteomes" id="UP000237640"/>
    </source>
</evidence>
<dbReference type="AlphaFoldDB" id="A0A2T0MB34"/>
<comment type="caution">
    <text evidence="1">The sequence shown here is derived from an EMBL/GenBank/DDBJ whole genome shotgun (WGS) entry which is preliminary data.</text>
</comment>
<gene>
    <name evidence="1" type="ORF">CLV81_3103</name>
</gene>
<protein>
    <submittedName>
        <fullName evidence="1">Uncharacterized protein DUF4249</fullName>
    </submittedName>
</protein>
<proteinExistence type="predicted"/>
<accession>A0A2T0MB34</accession>
<keyword evidence="2" id="KW-1185">Reference proteome</keyword>
<dbReference type="Pfam" id="PF14054">
    <property type="entry name" value="DUF4249"/>
    <property type="match status" value="1"/>
</dbReference>
<name>A0A2T0MB34_9FLAO</name>
<dbReference type="InterPro" id="IPR025345">
    <property type="entry name" value="DUF4249"/>
</dbReference>
<evidence type="ECO:0000313" key="1">
    <source>
        <dbReference type="EMBL" id="PRX54699.1"/>
    </source>
</evidence>
<dbReference type="EMBL" id="PVYX01000002">
    <property type="protein sequence ID" value="PRX54699.1"/>
    <property type="molecule type" value="Genomic_DNA"/>
</dbReference>
<reference evidence="1 2" key="1">
    <citation type="submission" date="2018-03" db="EMBL/GenBank/DDBJ databases">
        <title>Genomic Encyclopedia of Archaeal and Bacterial Type Strains, Phase II (KMG-II): from individual species to whole genera.</title>
        <authorList>
            <person name="Goeker M."/>
        </authorList>
    </citation>
    <scope>NUCLEOTIDE SEQUENCE [LARGE SCALE GENOMIC DNA]</scope>
    <source>
        <strain evidence="1 2">DSM 25027</strain>
    </source>
</reference>
<organism evidence="1 2">
    <name type="scientific">Flagellimonas meridianipacifica</name>
    <dbReference type="NCBI Taxonomy" id="1080225"/>
    <lineage>
        <taxon>Bacteria</taxon>
        <taxon>Pseudomonadati</taxon>
        <taxon>Bacteroidota</taxon>
        <taxon>Flavobacteriia</taxon>
        <taxon>Flavobacteriales</taxon>
        <taxon>Flavobacteriaceae</taxon>
        <taxon>Flagellimonas</taxon>
    </lineage>
</organism>